<dbReference type="EMBL" id="CM046396">
    <property type="protein sequence ID" value="KAI8538859.1"/>
    <property type="molecule type" value="Genomic_DNA"/>
</dbReference>
<sequence length="98" mass="11195">MQKNSAPTTAHVNGTSRMSHRRTGTMMEEVRRYRNRGGQGIGRHEGRMMVESDERRGEEIPIGGRRREKLHRGDCPPPVAQCLHVILMHFTLICQSLC</sequence>
<protein>
    <submittedName>
        <fullName evidence="1">Uncharacterized protein</fullName>
    </submittedName>
</protein>
<gene>
    <name evidence="1" type="ORF">RHMOL_Rhmol09G0136300</name>
</gene>
<name>A0ACC0MD84_RHOML</name>
<evidence type="ECO:0000313" key="2">
    <source>
        <dbReference type="Proteomes" id="UP001062846"/>
    </source>
</evidence>
<proteinExistence type="predicted"/>
<comment type="caution">
    <text evidence="1">The sequence shown here is derived from an EMBL/GenBank/DDBJ whole genome shotgun (WGS) entry which is preliminary data.</text>
</comment>
<accession>A0ACC0MD84</accession>
<organism evidence="1 2">
    <name type="scientific">Rhododendron molle</name>
    <name type="common">Chinese azalea</name>
    <name type="synonym">Azalea mollis</name>
    <dbReference type="NCBI Taxonomy" id="49168"/>
    <lineage>
        <taxon>Eukaryota</taxon>
        <taxon>Viridiplantae</taxon>
        <taxon>Streptophyta</taxon>
        <taxon>Embryophyta</taxon>
        <taxon>Tracheophyta</taxon>
        <taxon>Spermatophyta</taxon>
        <taxon>Magnoliopsida</taxon>
        <taxon>eudicotyledons</taxon>
        <taxon>Gunneridae</taxon>
        <taxon>Pentapetalae</taxon>
        <taxon>asterids</taxon>
        <taxon>Ericales</taxon>
        <taxon>Ericaceae</taxon>
        <taxon>Ericoideae</taxon>
        <taxon>Rhodoreae</taxon>
        <taxon>Rhododendron</taxon>
    </lineage>
</organism>
<dbReference type="Proteomes" id="UP001062846">
    <property type="component" value="Chromosome 9"/>
</dbReference>
<reference evidence="1" key="1">
    <citation type="submission" date="2022-02" db="EMBL/GenBank/DDBJ databases">
        <title>Plant Genome Project.</title>
        <authorList>
            <person name="Zhang R.-G."/>
        </authorList>
    </citation>
    <scope>NUCLEOTIDE SEQUENCE</scope>
    <source>
        <strain evidence="1">AT1</strain>
    </source>
</reference>
<evidence type="ECO:0000313" key="1">
    <source>
        <dbReference type="EMBL" id="KAI8538859.1"/>
    </source>
</evidence>
<keyword evidence="2" id="KW-1185">Reference proteome</keyword>